<evidence type="ECO:0000313" key="6">
    <source>
        <dbReference type="EMBL" id="SCY27927.1"/>
    </source>
</evidence>
<protein>
    <submittedName>
        <fullName evidence="6">Lipoprotein-releasing system ATP-binding protein</fullName>
    </submittedName>
</protein>
<gene>
    <name evidence="6" type="ORF">SAMN05216233_10695</name>
</gene>
<dbReference type="GO" id="GO:0016887">
    <property type="term" value="F:ATP hydrolysis activity"/>
    <property type="evidence" value="ECO:0007669"/>
    <property type="project" value="InterPro"/>
</dbReference>
<dbReference type="GO" id="GO:0089705">
    <property type="term" value="P:protein localization to outer membrane"/>
    <property type="evidence" value="ECO:0007669"/>
    <property type="project" value="TreeGrafter"/>
</dbReference>
<dbReference type="Gene3D" id="3.40.50.300">
    <property type="entry name" value="P-loop containing nucleotide triphosphate hydrolases"/>
    <property type="match status" value="1"/>
</dbReference>
<dbReference type="Pfam" id="PF00005">
    <property type="entry name" value="ABC_tran"/>
    <property type="match status" value="1"/>
</dbReference>
<dbReference type="InterPro" id="IPR003439">
    <property type="entry name" value="ABC_transporter-like_ATP-bd"/>
</dbReference>
<evidence type="ECO:0000256" key="3">
    <source>
        <dbReference type="ARBA" id="ARBA00022840"/>
    </source>
</evidence>
<dbReference type="SUPFAM" id="SSF52540">
    <property type="entry name" value="P-loop containing nucleoside triphosphate hydrolases"/>
    <property type="match status" value="1"/>
</dbReference>
<dbReference type="PROSITE" id="PS00211">
    <property type="entry name" value="ABC_TRANSPORTER_1"/>
    <property type="match status" value="1"/>
</dbReference>
<reference evidence="6 7" key="1">
    <citation type="submission" date="2016-10" db="EMBL/GenBank/DDBJ databases">
        <authorList>
            <person name="de Groot N.N."/>
        </authorList>
    </citation>
    <scope>NUCLEOTIDE SEQUENCE [LARGE SCALE GENOMIC DNA]</scope>
    <source>
        <strain evidence="6 7">AA1</strain>
    </source>
</reference>
<dbReference type="SMART" id="SM00382">
    <property type="entry name" value="AAA"/>
    <property type="match status" value="1"/>
</dbReference>
<dbReference type="InterPro" id="IPR015854">
    <property type="entry name" value="ABC_transpr_LolD-like"/>
</dbReference>
<dbReference type="InterPro" id="IPR017911">
    <property type="entry name" value="MacB-like_ATP-bd"/>
</dbReference>
<evidence type="ECO:0000256" key="1">
    <source>
        <dbReference type="ARBA" id="ARBA00022448"/>
    </source>
</evidence>
<dbReference type="GO" id="GO:0005886">
    <property type="term" value="C:plasma membrane"/>
    <property type="evidence" value="ECO:0007669"/>
    <property type="project" value="TreeGrafter"/>
</dbReference>
<name>A0A1G5ELQ4_9BACT</name>
<dbReference type="GO" id="GO:0005524">
    <property type="term" value="F:ATP binding"/>
    <property type="evidence" value="ECO:0007669"/>
    <property type="project" value="UniProtKB-KW"/>
</dbReference>
<accession>A0A1G5ELQ4</accession>
<feature type="domain" description="ABC transporter" evidence="5">
    <location>
        <begin position="10"/>
        <end position="231"/>
    </location>
</feature>
<dbReference type="Proteomes" id="UP000198870">
    <property type="component" value="Unassembled WGS sequence"/>
</dbReference>
<dbReference type="GO" id="GO:0022857">
    <property type="term" value="F:transmembrane transporter activity"/>
    <property type="evidence" value="ECO:0007669"/>
    <property type="project" value="TreeGrafter"/>
</dbReference>
<dbReference type="OrthoDB" id="9809450at2"/>
<evidence type="ECO:0000256" key="2">
    <source>
        <dbReference type="ARBA" id="ARBA00022741"/>
    </source>
</evidence>
<dbReference type="AlphaFoldDB" id="A0A1G5ELQ4"/>
<evidence type="ECO:0000256" key="4">
    <source>
        <dbReference type="ARBA" id="ARBA00038388"/>
    </source>
</evidence>
<dbReference type="CDD" id="cd03255">
    <property type="entry name" value="ABC_MJ0796_LolCDE_FtsE"/>
    <property type="match status" value="1"/>
</dbReference>
<dbReference type="GO" id="GO:0098796">
    <property type="term" value="C:membrane protein complex"/>
    <property type="evidence" value="ECO:0007669"/>
    <property type="project" value="UniProtKB-ARBA"/>
</dbReference>
<proteinExistence type="inferred from homology"/>
<dbReference type="FunFam" id="3.40.50.300:FF:000032">
    <property type="entry name" value="Export ABC transporter ATP-binding protein"/>
    <property type="match status" value="1"/>
</dbReference>
<dbReference type="GO" id="GO:0044874">
    <property type="term" value="P:lipoprotein localization to outer membrane"/>
    <property type="evidence" value="ECO:0007669"/>
    <property type="project" value="TreeGrafter"/>
</dbReference>
<keyword evidence="2" id="KW-0547">Nucleotide-binding</keyword>
<evidence type="ECO:0000313" key="7">
    <source>
        <dbReference type="Proteomes" id="UP000198870"/>
    </source>
</evidence>
<dbReference type="EMBL" id="FMUX01000006">
    <property type="protein sequence ID" value="SCY27927.1"/>
    <property type="molecule type" value="Genomic_DNA"/>
</dbReference>
<organism evidence="6 7">
    <name type="scientific">Desulfoluna spongiiphila</name>
    <dbReference type="NCBI Taxonomy" id="419481"/>
    <lineage>
        <taxon>Bacteria</taxon>
        <taxon>Pseudomonadati</taxon>
        <taxon>Thermodesulfobacteriota</taxon>
        <taxon>Desulfobacteria</taxon>
        <taxon>Desulfobacterales</taxon>
        <taxon>Desulfolunaceae</taxon>
        <taxon>Desulfoluna</taxon>
    </lineage>
</organism>
<evidence type="ECO:0000259" key="5">
    <source>
        <dbReference type="PROSITE" id="PS50893"/>
    </source>
</evidence>
<keyword evidence="6" id="KW-0449">Lipoprotein</keyword>
<comment type="similarity">
    <text evidence="4">Belongs to the ABC transporter superfamily. Macrolide exporter (TC 3.A.1.122) family.</text>
</comment>
<dbReference type="RefSeq" id="WP_092210532.1">
    <property type="nucleotide sequence ID" value="NZ_FMUX01000006.1"/>
</dbReference>
<dbReference type="InterPro" id="IPR017871">
    <property type="entry name" value="ABC_transporter-like_CS"/>
</dbReference>
<keyword evidence="7" id="KW-1185">Reference proteome</keyword>
<dbReference type="InterPro" id="IPR027417">
    <property type="entry name" value="P-loop_NTPase"/>
</dbReference>
<keyword evidence="1" id="KW-0813">Transport</keyword>
<sequence length="231" mass="24946">MGDSMRGACLSLEGISKSYSAGGVDLDVLRDVHFSMMGGERIAVTGASGIGKSTLLHIVGALDRPDAGRLVCDGMDVFAADDKHLADFRNRTIGFVFQFHHLLPEFTALENVMLPRLIRGEKGEGPLKDAEAILDRVGLSRRLHHRAGELSGGEQQRVAIARAVVGRPAILLADEPTGNLDGKNSSQIHELLDDLNRETGMTVVVVTHNLELAGYMDRQVTLEGGQLVERT</sequence>
<dbReference type="PANTHER" id="PTHR24220">
    <property type="entry name" value="IMPORT ATP-BINDING PROTEIN"/>
    <property type="match status" value="1"/>
</dbReference>
<dbReference type="STRING" id="419481.SAMN05216233_10695"/>
<keyword evidence="3 6" id="KW-0067">ATP-binding</keyword>
<dbReference type="InterPro" id="IPR003593">
    <property type="entry name" value="AAA+_ATPase"/>
</dbReference>
<dbReference type="PROSITE" id="PS50893">
    <property type="entry name" value="ABC_TRANSPORTER_2"/>
    <property type="match status" value="1"/>
</dbReference>
<dbReference type="PANTHER" id="PTHR24220:SF689">
    <property type="entry name" value="LIPOPROTEIN-RELEASING SYSTEM ATP-BINDING PROTEIN LOLD"/>
    <property type="match status" value="1"/>
</dbReference>